<evidence type="ECO:0000313" key="7">
    <source>
        <dbReference type="EMBL" id="ORY65879.1"/>
    </source>
</evidence>
<dbReference type="GO" id="GO:0020037">
    <property type="term" value="F:heme binding"/>
    <property type="evidence" value="ECO:0007669"/>
    <property type="project" value="InterPro"/>
</dbReference>
<keyword evidence="4 5" id="KW-0408">Iron</keyword>
<dbReference type="OrthoDB" id="3934656at2759"/>
<evidence type="ECO:0000256" key="4">
    <source>
        <dbReference type="ARBA" id="ARBA00023004"/>
    </source>
</evidence>
<sequence length="508" mass="58253">MTTYIGISNITWGLGLLVIIRITWELLFSPLRAFPGPFLARFTDLWRAIVTAQGRIDSTHTLWHRKYNSSAVRIGPNTISISDPNLIKTIYATKDAWTKSHMYRVNDVLIKGQRISNIFNTQDNVWHDKVMKPIRGFWTMTKVLEVEGLIDETLSKLTEKLDAKFANEPGDSSKVCMMNDWLGYFAWDVTANISFGQHYGFIEQERDVDNLIVDSTKGLYYFGPISQIPWVDYLLDKNPLVRIGPKPTLTGVMYAFKVVAQYQREIAQKDRTENPGGVHHYLDKYIKLKDTYPDMVDDNQIVNWLMLNVLAGGDTTSAIMRALVYHLAKTPTAYKKLTDELDSAQLSLPAPWRDINGKVPYLEAVIRETIRINPGLAMVLERVVPEGGLTLPDGRFIPAGTKVGINPHVTSRDPEVFGADVDEFNPERWITKDDARLRKMRDTADFAFGGGNRVCMGRYLAQLEICKLFATLYSLYDIKLVDPEHEWKYHNAWFVYQWDMPMIITRRR</sequence>
<dbReference type="GO" id="GO:0004497">
    <property type="term" value="F:monooxygenase activity"/>
    <property type="evidence" value="ECO:0007669"/>
    <property type="project" value="UniProtKB-KW"/>
</dbReference>
<proteinExistence type="inferred from homology"/>
<gene>
    <name evidence="7" type="ORF">BCR38DRAFT_483551</name>
</gene>
<dbReference type="PANTHER" id="PTHR24305:SF180">
    <property type="entry name" value="P450, PUTATIVE (EUROFUNG)-RELATED"/>
    <property type="match status" value="1"/>
</dbReference>
<comment type="similarity">
    <text evidence="6">Belongs to the cytochrome P450 family.</text>
</comment>
<dbReference type="InterPro" id="IPR050121">
    <property type="entry name" value="Cytochrome_P450_monoxygenase"/>
</dbReference>
<dbReference type="Pfam" id="PF00067">
    <property type="entry name" value="p450"/>
    <property type="match status" value="1"/>
</dbReference>
<dbReference type="Proteomes" id="UP000193689">
    <property type="component" value="Unassembled WGS sequence"/>
</dbReference>
<keyword evidence="2 5" id="KW-0349">Heme</keyword>
<dbReference type="GO" id="GO:0005506">
    <property type="term" value="F:iron ion binding"/>
    <property type="evidence" value="ECO:0007669"/>
    <property type="project" value="InterPro"/>
</dbReference>
<organism evidence="7 8">
    <name type="scientific">Pseudomassariella vexata</name>
    <dbReference type="NCBI Taxonomy" id="1141098"/>
    <lineage>
        <taxon>Eukaryota</taxon>
        <taxon>Fungi</taxon>
        <taxon>Dikarya</taxon>
        <taxon>Ascomycota</taxon>
        <taxon>Pezizomycotina</taxon>
        <taxon>Sordariomycetes</taxon>
        <taxon>Xylariomycetidae</taxon>
        <taxon>Amphisphaeriales</taxon>
        <taxon>Pseudomassariaceae</taxon>
        <taxon>Pseudomassariella</taxon>
    </lineage>
</organism>
<dbReference type="Gene3D" id="1.10.630.10">
    <property type="entry name" value="Cytochrome P450"/>
    <property type="match status" value="1"/>
</dbReference>
<evidence type="ECO:0000313" key="8">
    <source>
        <dbReference type="Proteomes" id="UP000193689"/>
    </source>
</evidence>
<evidence type="ECO:0000256" key="2">
    <source>
        <dbReference type="ARBA" id="ARBA00022617"/>
    </source>
</evidence>
<keyword evidence="6 7" id="KW-0503">Monooxygenase</keyword>
<dbReference type="InterPro" id="IPR002401">
    <property type="entry name" value="Cyt_P450_E_grp-I"/>
</dbReference>
<dbReference type="InParanoid" id="A0A1Y2E2Z7"/>
<accession>A0A1Y2E2Z7</accession>
<dbReference type="STRING" id="1141098.A0A1Y2E2Z7"/>
<dbReference type="RefSeq" id="XP_040716843.1">
    <property type="nucleotide sequence ID" value="XM_040863639.1"/>
</dbReference>
<protein>
    <submittedName>
        <fullName evidence="7">Benzoate 4-monooxygenase cytochrome P450</fullName>
    </submittedName>
</protein>
<keyword evidence="8" id="KW-1185">Reference proteome</keyword>
<dbReference type="SUPFAM" id="SSF48264">
    <property type="entry name" value="Cytochrome P450"/>
    <property type="match status" value="1"/>
</dbReference>
<comment type="cofactor">
    <cofactor evidence="1 5">
        <name>heme</name>
        <dbReference type="ChEBI" id="CHEBI:30413"/>
    </cofactor>
</comment>
<dbReference type="AlphaFoldDB" id="A0A1Y2E2Z7"/>
<keyword evidence="3 5" id="KW-0479">Metal-binding</keyword>
<evidence type="ECO:0000256" key="3">
    <source>
        <dbReference type="ARBA" id="ARBA00022723"/>
    </source>
</evidence>
<dbReference type="PRINTS" id="PR00385">
    <property type="entry name" value="P450"/>
</dbReference>
<dbReference type="GO" id="GO:0016705">
    <property type="term" value="F:oxidoreductase activity, acting on paired donors, with incorporation or reduction of molecular oxygen"/>
    <property type="evidence" value="ECO:0007669"/>
    <property type="project" value="InterPro"/>
</dbReference>
<evidence type="ECO:0000256" key="1">
    <source>
        <dbReference type="ARBA" id="ARBA00001971"/>
    </source>
</evidence>
<dbReference type="PRINTS" id="PR00463">
    <property type="entry name" value="EP450I"/>
</dbReference>
<name>A0A1Y2E2Z7_9PEZI</name>
<dbReference type="EMBL" id="MCFJ01000005">
    <property type="protein sequence ID" value="ORY65879.1"/>
    <property type="molecule type" value="Genomic_DNA"/>
</dbReference>
<evidence type="ECO:0000256" key="6">
    <source>
        <dbReference type="RuleBase" id="RU000461"/>
    </source>
</evidence>
<dbReference type="PROSITE" id="PS00086">
    <property type="entry name" value="CYTOCHROME_P450"/>
    <property type="match status" value="1"/>
</dbReference>
<dbReference type="InterPro" id="IPR017972">
    <property type="entry name" value="Cyt_P450_CS"/>
</dbReference>
<dbReference type="InterPro" id="IPR036396">
    <property type="entry name" value="Cyt_P450_sf"/>
</dbReference>
<dbReference type="PANTHER" id="PTHR24305">
    <property type="entry name" value="CYTOCHROME P450"/>
    <property type="match status" value="1"/>
</dbReference>
<comment type="caution">
    <text evidence="7">The sequence shown here is derived from an EMBL/GenBank/DDBJ whole genome shotgun (WGS) entry which is preliminary data.</text>
</comment>
<dbReference type="CDD" id="cd11060">
    <property type="entry name" value="CYP57A1-like"/>
    <property type="match status" value="1"/>
</dbReference>
<reference evidence="7 8" key="1">
    <citation type="submission" date="2016-07" db="EMBL/GenBank/DDBJ databases">
        <title>Pervasive Adenine N6-methylation of Active Genes in Fungi.</title>
        <authorList>
            <consortium name="DOE Joint Genome Institute"/>
            <person name="Mondo S.J."/>
            <person name="Dannebaum R.O."/>
            <person name="Kuo R.C."/>
            <person name="Labutti K."/>
            <person name="Haridas S."/>
            <person name="Kuo A."/>
            <person name="Salamov A."/>
            <person name="Ahrendt S.R."/>
            <person name="Lipzen A."/>
            <person name="Sullivan W."/>
            <person name="Andreopoulos W.B."/>
            <person name="Clum A."/>
            <person name="Lindquist E."/>
            <person name="Daum C."/>
            <person name="Ramamoorthy G.K."/>
            <person name="Gryganskyi A."/>
            <person name="Culley D."/>
            <person name="Magnuson J.K."/>
            <person name="James T.Y."/>
            <person name="O'Malley M.A."/>
            <person name="Stajich J.E."/>
            <person name="Spatafora J.W."/>
            <person name="Visel A."/>
            <person name="Grigoriev I.V."/>
        </authorList>
    </citation>
    <scope>NUCLEOTIDE SEQUENCE [LARGE SCALE GENOMIC DNA]</scope>
    <source>
        <strain evidence="7 8">CBS 129021</strain>
    </source>
</reference>
<dbReference type="InterPro" id="IPR001128">
    <property type="entry name" value="Cyt_P450"/>
</dbReference>
<keyword evidence="6" id="KW-0560">Oxidoreductase</keyword>
<evidence type="ECO:0000256" key="5">
    <source>
        <dbReference type="PIRSR" id="PIRSR602401-1"/>
    </source>
</evidence>
<dbReference type="GeneID" id="63779851"/>
<feature type="binding site" description="axial binding residue" evidence="5">
    <location>
        <position position="455"/>
    </location>
    <ligand>
        <name>heme</name>
        <dbReference type="ChEBI" id="CHEBI:30413"/>
    </ligand>
    <ligandPart>
        <name>Fe</name>
        <dbReference type="ChEBI" id="CHEBI:18248"/>
    </ligandPart>
</feature>